<gene>
    <name evidence="1" type="ORF">GJ744_011881</name>
</gene>
<organism evidence="1 2">
    <name type="scientific">Endocarpon pusillum</name>
    <dbReference type="NCBI Taxonomy" id="364733"/>
    <lineage>
        <taxon>Eukaryota</taxon>
        <taxon>Fungi</taxon>
        <taxon>Dikarya</taxon>
        <taxon>Ascomycota</taxon>
        <taxon>Pezizomycotina</taxon>
        <taxon>Eurotiomycetes</taxon>
        <taxon>Chaetothyriomycetidae</taxon>
        <taxon>Verrucariales</taxon>
        <taxon>Verrucariaceae</taxon>
        <taxon>Endocarpon</taxon>
    </lineage>
</organism>
<sequence>MSERQFKLVGVIEKSVNRQRTQRKLWKRKRTLVGKCDETGRLYEADIYLAVRRKGSCTIYTKFLGPSWPPRGDDVYPVPIIMTAESLRQASRKSDD</sequence>
<keyword evidence="2" id="KW-1185">Reference proteome</keyword>
<evidence type="ECO:0008006" key="3">
    <source>
        <dbReference type="Google" id="ProtNLM"/>
    </source>
</evidence>
<dbReference type="AlphaFoldDB" id="A0A8H7E320"/>
<proteinExistence type="predicted"/>
<accession>A0A8H7E320</accession>
<dbReference type="EMBL" id="JAACFV010000089">
    <property type="protein sequence ID" value="KAF7506308.1"/>
    <property type="molecule type" value="Genomic_DNA"/>
</dbReference>
<name>A0A8H7E320_9EURO</name>
<protein>
    <recommendedName>
        <fullName evidence="3">MADS-box domain-containing protein</fullName>
    </recommendedName>
</protein>
<evidence type="ECO:0000313" key="1">
    <source>
        <dbReference type="EMBL" id="KAF7506308.1"/>
    </source>
</evidence>
<reference evidence="1" key="1">
    <citation type="submission" date="2020-02" db="EMBL/GenBank/DDBJ databases">
        <authorList>
            <person name="Palmer J.M."/>
        </authorList>
    </citation>
    <scope>NUCLEOTIDE SEQUENCE</scope>
    <source>
        <strain evidence="1">EPUS1.4</strain>
        <tissue evidence="1">Thallus</tissue>
    </source>
</reference>
<evidence type="ECO:0000313" key="2">
    <source>
        <dbReference type="Proteomes" id="UP000606974"/>
    </source>
</evidence>
<dbReference type="OrthoDB" id="3551822at2759"/>
<comment type="caution">
    <text evidence="1">The sequence shown here is derived from an EMBL/GenBank/DDBJ whole genome shotgun (WGS) entry which is preliminary data.</text>
</comment>
<dbReference type="Proteomes" id="UP000606974">
    <property type="component" value="Unassembled WGS sequence"/>
</dbReference>